<dbReference type="Pfam" id="PF13426">
    <property type="entry name" value="PAS_9"/>
    <property type="match status" value="1"/>
</dbReference>
<dbReference type="EC" id="2.7.13.3" evidence="2"/>
<sequence length="439" mass="51146">MIQLRDIEVMLPLYLRESSNLLVIVVDLEGCHLYSNSLFSEFFKITSDELSDLSFFDLVRDNEKNEFQEILGKTIEAPNKVFGFIQKHRMQKLNWEYSVFNNEEGDFLGVLGIATLQDETEIIIGTESIKLNPKTDIAFQLNSDWEIQSANMVAEDFFGKKINDLLNQKIWQVFQHPKIYEYALEFKKAKETNCSVTFDDYNPESDTWHQVIIHPKNDCLDIYFKDISPIQGLASKKNLMKSTLDAILVNADESFFMMNKELKIKGFNAQASELVMTVFNKVLKENDKFINFLLPGTEEIFLMKIEEIFSGSIVSFEEKVEFQSVEKRRLFRHTFIPVSDENKKVVCIIYRVKDIQVEKDNLSKSIQNNELLRNIIYNQNNVLRSPLSSILGLLDLIDDKQLDEDNQKYFSYLKPLAEELDKVIRDNTKKMNQSDSFLD</sequence>
<dbReference type="InterPro" id="IPR000014">
    <property type="entry name" value="PAS"/>
</dbReference>
<dbReference type="CDD" id="cd00130">
    <property type="entry name" value="PAS"/>
    <property type="match status" value="1"/>
</dbReference>
<dbReference type="InterPro" id="IPR003661">
    <property type="entry name" value="HisK_dim/P_dom"/>
</dbReference>
<dbReference type="PROSITE" id="PS50112">
    <property type="entry name" value="PAS"/>
    <property type="match status" value="1"/>
</dbReference>
<dbReference type="InterPro" id="IPR035965">
    <property type="entry name" value="PAS-like_dom_sf"/>
</dbReference>
<dbReference type="CDD" id="cd00082">
    <property type="entry name" value="HisKA"/>
    <property type="match status" value="1"/>
</dbReference>
<evidence type="ECO:0000256" key="2">
    <source>
        <dbReference type="ARBA" id="ARBA00012438"/>
    </source>
</evidence>
<evidence type="ECO:0000313" key="5">
    <source>
        <dbReference type="Proteomes" id="UP000192333"/>
    </source>
</evidence>
<dbReference type="SUPFAM" id="SSF55785">
    <property type="entry name" value="PYP-like sensor domain (PAS domain)"/>
    <property type="match status" value="1"/>
</dbReference>
<evidence type="ECO:0000313" key="4">
    <source>
        <dbReference type="EMBL" id="SMD44926.1"/>
    </source>
</evidence>
<accession>A0A1W2H8K9</accession>
<dbReference type="STRING" id="758820.SAMN00777080_3564"/>
<proteinExistence type="predicted"/>
<dbReference type="GO" id="GO:0000155">
    <property type="term" value="F:phosphorelay sensor kinase activity"/>
    <property type="evidence" value="ECO:0007669"/>
    <property type="project" value="InterPro"/>
</dbReference>
<dbReference type="RefSeq" id="WP_084121698.1">
    <property type="nucleotide sequence ID" value="NZ_LT838813.1"/>
</dbReference>
<protein>
    <recommendedName>
        <fullName evidence="2">histidine kinase</fullName>
        <ecNumber evidence="2">2.7.13.3</ecNumber>
    </recommendedName>
</protein>
<gene>
    <name evidence="4" type="ORF">SAMN00777080_3564</name>
</gene>
<dbReference type="EMBL" id="LT838813">
    <property type="protein sequence ID" value="SMD44926.1"/>
    <property type="molecule type" value="Genomic_DNA"/>
</dbReference>
<dbReference type="Gene3D" id="1.10.287.130">
    <property type="match status" value="1"/>
</dbReference>
<dbReference type="SMART" id="SM00091">
    <property type="entry name" value="PAS"/>
    <property type="match status" value="3"/>
</dbReference>
<keyword evidence="5" id="KW-1185">Reference proteome</keyword>
<dbReference type="AlphaFoldDB" id="A0A1W2H8K9"/>
<reference evidence="5" key="1">
    <citation type="submission" date="2017-04" db="EMBL/GenBank/DDBJ databases">
        <authorList>
            <person name="Varghese N."/>
            <person name="Submissions S."/>
        </authorList>
    </citation>
    <scope>NUCLEOTIDE SEQUENCE [LARGE SCALE GENOMIC DNA]</scope>
    <source>
        <strain evidence="5">DSM 16537</strain>
    </source>
</reference>
<evidence type="ECO:0000256" key="1">
    <source>
        <dbReference type="ARBA" id="ARBA00000085"/>
    </source>
</evidence>
<name>A0A1W2H8K9_9BACT</name>
<dbReference type="OrthoDB" id="6231665at2"/>
<evidence type="ECO:0000259" key="3">
    <source>
        <dbReference type="PROSITE" id="PS50112"/>
    </source>
</evidence>
<dbReference type="Gene3D" id="3.30.450.20">
    <property type="entry name" value="PAS domain"/>
    <property type="match status" value="3"/>
</dbReference>
<feature type="domain" description="PAS" evidence="3">
    <location>
        <begin position="17"/>
        <end position="78"/>
    </location>
</feature>
<organism evidence="4 5">
    <name type="scientific">Aquiflexum balticum DSM 16537</name>
    <dbReference type="NCBI Taxonomy" id="758820"/>
    <lineage>
        <taxon>Bacteria</taxon>
        <taxon>Pseudomonadati</taxon>
        <taxon>Bacteroidota</taxon>
        <taxon>Cytophagia</taxon>
        <taxon>Cytophagales</taxon>
        <taxon>Cyclobacteriaceae</taxon>
        <taxon>Aquiflexum</taxon>
    </lineage>
</organism>
<dbReference type="Proteomes" id="UP000192333">
    <property type="component" value="Chromosome I"/>
</dbReference>
<comment type="catalytic activity">
    <reaction evidence="1">
        <text>ATP + protein L-histidine = ADP + protein N-phospho-L-histidine.</text>
        <dbReference type="EC" id="2.7.13.3"/>
    </reaction>
</comment>